<dbReference type="InterPro" id="IPR045886">
    <property type="entry name" value="ThiF/MoeB/HesA"/>
</dbReference>
<dbReference type="Proteomes" id="UP000267821">
    <property type="component" value="Unassembled WGS sequence"/>
</dbReference>
<reference evidence="6 7" key="1">
    <citation type="journal article" date="2018" name="Nat. Ecol. Evol.">
        <title>Pezizomycetes genomes reveal the molecular basis of ectomycorrhizal truffle lifestyle.</title>
        <authorList>
            <person name="Murat C."/>
            <person name="Payen T."/>
            <person name="Noel B."/>
            <person name="Kuo A."/>
            <person name="Morin E."/>
            <person name="Chen J."/>
            <person name="Kohler A."/>
            <person name="Krizsan K."/>
            <person name="Balestrini R."/>
            <person name="Da Silva C."/>
            <person name="Montanini B."/>
            <person name="Hainaut M."/>
            <person name="Levati E."/>
            <person name="Barry K.W."/>
            <person name="Belfiori B."/>
            <person name="Cichocki N."/>
            <person name="Clum A."/>
            <person name="Dockter R.B."/>
            <person name="Fauchery L."/>
            <person name="Guy J."/>
            <person name="Iotti M."/>
            <person name="Le Tacon F."/>
            <person name="Lindquist E.A."/>
            <person name="Lipzen A."/>
            <person name="Malagnac F."/>
            <person name="Mello A."/>
            <person name="Molinier V."/>
            <person name="Miyauchi S."/>
            <person name="Poulain J."/>
            <person name="Riccioni C."/>
            <person name="Rubini A."/>
            <person name="Sitrit Y."/>
            <person name="Splivallo R."/>
            <person name="Traeger S."/>
            <person name="Wang M."/>
            <person name="Zifcakova L."/>
            <person name="Wipf D."/>
            <person name="Zambonelli A."/>
            <person name="Paolocci F."/>
            <person name="Nowrousian M."/>
            <person name="Ottonello S."/>
            <person name="Baldrian P."/>
            <person name="Spatafora J.W."/>
            <person name="Henrissat B."/>
            <person name="Nagy L.G."/>
            <person name="Aury J.M."/>
            <person name="Wincker P."/>
            <person name="Grigoriev I.V."/>
            <person name="Bonfante P."/>
            <person name="Martin F.M."/>
        </authorList>
    </citation>
    <scope>NUCLEOTIDE SEQUENCE [LARGE SCALE GENOMIC DNA]</scope>
    <source>
        <strain evidence="6 7">ATCC MYA-4762</strain>
    </source>
</reference>
<accession>A0A3N4LAZ4</accession>
<dbReference type="PIRSF" id="PIRSF039099">
    <property type="entry name" value="APP-BP1"/>
    <property type="match status" value="1"/>
</dbReference>
<comment type="function">
    <text evidence="4">Regulatory subunit of the dimeric UBA3-ULA1 E1 enzyme.</text>
</comment>
<evidence type="ECO:0000313" key="7">
    <source>
        <dbReference type="Proteomes" id="UP000267821"/>
    </source>
</evidence>
<keyword evidence="3 4" id="KW-0833">Ubl conjugation pathway</keyword>
<evidence type="ECO:0000313" key="6">
    <source>
        <dbReference type="EMBL" id="RPB20040.1"/>
    </source>
</evidence>
<sequence length="552" mass="61745">MVSSGTGQPNAKEKKYDRQLRLWGANGQQALEASHICLVNATATGCEVLKNLILPGIGKFTVIDDATIAEVDLGVNFFVDAEGVGLPRAEYTCKYLSELNPDVQGSYINDSLSNLITSDPTFISTHGITAIILCSPLPSHLVHTLQVMNPDLAIFHVYCVGFISSLRIFLPELCIVETHPDSLIDLRLFNPWVGLLSFAKNATRDMNAMSEHQHGHIPYLAILLHYLEKWKEEHGERLPGTYKEKNEFKKLLLTGMRTDVAGGIEENWEEAAAAVLANVKPHEISSGTREVLKDDRCQNLDQDSDNFWIIARGIAEFVASPDQGDGLLPLPGGIPDMKAESQDYVKLQNLYRQKAASDLAQVAQNVSQILVSLNRPETDIPEEDISLWCRNANHVRRIRYRPFIDEWMVDIFHAKAVYSDLKYNPDTLLPIYIALRAYQTFYDEYGHAPGQENGKDDSAELLTHARVYLSKVADMLKLPEDEEFPSTEVLRALDMWCREVTRYSGAELQNIASLTGGVVSQEVLKCVTRQYLPVNNMVVVDGVQSKSAVWEL</sequence>
<dbReference type="InterPro" id="IPR030667">
    <property type="entry name" value="APP-BP1"/>
</dbReference>
<evidence type="ECO:0000256" key="2">
    <source>
        <dbReference type="ARBA" id="ARBA00006868"/>
    </source>
</evidence>
<dbReference type="STRING" id="1051890.A0A3N4LAZ4"/>
<dbReference type="InterPro" id="IPR000594">
    <property type="entry name" value="ThiF_NAD_FAD-bd"/>
</dbReference>
<dbReference type="Gene3D" id="3.40.50.720">
    <property type="entry name" value="NAD(P)-binding Rossmann-like Domain"/>
    <property type="match status" value="2"/>
</dbReference>
<keyword evidence="7" id="KW-1185">Reference proteome</keyword>
<dbReference type="InParanoid" id="A0A3N4LAZ4"/>
<dbReference type="EMBL" id="ML121578">
    <property type="protein sequence ID" value="RPB20040.1"/>
    <property type="molecule type" value="Genomic_DNA"/>
</dbReference>
<gene>
    <name evidence="6" type="ORF">L211DRAFT_858891</name>
</gene>
<dbReference type="PANTHER" id="PTHR10953:SF29">
    <property type="entry name" value="NEDD8-ACTIVATING ENZYME E1 REGULATORY SUBUNIT"/>
    <property type="match status" value="1"/>
</dbReference>
<protein>
    <recommendedName>
        <fullName evidence="4">NEDD8-activating enzyme E1 regulatory subunit</fullName>
    </recommendedName>
</protein>
<evidence type="ECO:0000256" key="3">
    <source>
        <dbReference type="ARBA" id="ARBA00022786"/>
    </source>
</evidence>
<dbReference type="GO" id="GO:0019781">
    <property type="term" value="F:NEDD8 activating enzyme activity"/>
    <property type="evidence" value="ECO:0007669"/>
    <property type="project" value="UniProtKB-UniRule"/>
</dbReference>
<evidence type="ECO:0000256" key="1">
    <source>
        <dbReference type="ARBA" id="ARBA00005032"/>
    </source>
</evidence>
<evidence type="ECO:0000256" key="4">
    <source>
        <dbReference type="PIRNR" id="PIRNR039099"/>
    </source>
</evidence>
<dbReference type="SUPFAM" id="SSF69572">
    <property type="entry name" value="Activating enzymes of the ubiquitin-like proteins"/>
    <property type="match status" value="1"/>
</dbReference>
<dbReference type="OrthoDB" id="1708823at2759"/>
<comment type="pathway">
    <text evidence="1 4">Protein modification; protein neddylation.</text>
</comment>
<evidence type="ECO:0000259" key="5">
    <source>
        <dbReference type="Pfam" id="PF00899"/>
    </source>
</evidence>
<dbReference type="AlphaFoldDB" id="A0A3N4LAZ4"/>
<organism evidence="6 7">
    <name type="scientific">Terfezia boudieri ATCC MYA-4762</name>
    <dbReference type="NCBI Taxonomy" id="1051890"/>
    <lineage>
        <taxon>Eukaryota</taxon>
        <taxon>Fungi</taxon>
        <taxon>Dikarya</taxon>
        <taxon>Ascomycota</taxon>
        <taxon>Pezizomycotina</taxon>
        <taxon>Pezizomycetes</taxon>
        <taxon>Pezizales</taxon>
        <taxon>Pezizaceae</taxon>
        <taxon>Terfezia</taxon>
    </lineage>
</organism>
<dbReference type="GO" id="GO:0005737">
    <property type="term" value="C:cytoplasm"/>
    <property type="evidence" value="ECO:0007669"/>
    <property type="project" value="TreeGrafter"/>
</dbReference>
<comment type="similarity">
    <text evidence="2 4">Belongs to the ubiquitin-activating E1 family. ULA1 subfamily.</text>
</comment>
<dbReference type="GO" id="GO:0045116">
    <property type="term" value="P:protein neddylation"/>
    <property type="evidence" value="ECO:0007669"/>
    <property type="project" value="UniProtKB-UniRule"/>
</dbReference>
<name>A0A3N4LAZ4_9PEZI</name>
<dbReference type="UniPathway" id="UPA00885"/>
<dbReference type="PANTHER" id="PTHR10953">
    <property type="entry name" value="UBIQUITIN-ACTIVATING ENZYME E1"/>
    <property type="match status" value="1"/>
</dbReference>
<feature type="domain" description="THIF-type NAD/FAD binding fold" evidence="5">
    <location>
        <begin position="16"/>
        <end position="118"/>
    </location>
</feature>
<dbReference type="Pfam" id="PF00899">
    <property type="entry name" value="ThiF"/>
    <property type="match status" value="1"/>
</dbReference>
<dbReference type="InterPro" id="IPR035985">
    <property type="entry name" value="Ubiquitin-activating_enz"/>
</dbReference>
<proteinExistence type="inferred from homology"/>